<keyword evidence="2" id="KW-0274">FAD</keyword>
<reference evidence="5 6" key="1">
    <citation type="submission" date="2016-04" db="EMBL/GenBank/DDBJ databases">
        <title>A degradative enzymes factory behind the ericoid mycorrhizal symbiosis.</title>
        <authorList>
            <consortium name="DOE Joint Genome Institute"/>
            <person name="Martino E."/>
            <person name="Morin E."/>
            <person name="Grelet G."/>
            <person name="Kuo A."/>
            <person name="Kohler A."/>
            <person name="Daghino S."/>
            <person name="Barry K."/>
            <person name="Choi C."/>
            <person name="Cichocki N."/>
            <person name="Clum A."/>
            <person name="Copeland A."/>
            <person name="Hainaut M."/>
            <person name="Haridas S."/>
            <person name="Labutti K."/>
            <person name="Lindquist E."/>
            <person name="Lipzen A."/>
            <person name="Khouja H.-R."/>
            <person name="Murat C."/>
            <person name="Ohm R."/>
            <person name="Olson A."/>
            <person name="Spatafora J."/>
            <person name="Veneault-Fourrey C."/>
            <person name="Henrissat B."/>
            <person name="Grigoriev I."/>
            <person name="Martin F."/>
            <person name="Perotto S."/>
        </authorList>
    </citation>
    <scope>NUCLEOTIDE SEQUENCE [LARGE SCALE GENOMIC DNA]</scope>
    <source>
        <strain evidence="5 6">F</strain>
    </source>
</reference>
<dbReference type="SUPFAM" id="SSF51905">
    <property type="entry name" value="FAD/NAD(P)-binding domain"/>
    <property type="match status" value="1"/>
</dbReference>
<sequence length="570" mass="62723">MSSSEVPLETDILVVGGGPVGMFTAFRLAKLGQSCVVIEKNTHTTIHPKMEYSSHRSMEIYRQIGLIGHLRPRGVPETYNFSEVFTTGLGGKNFAEHIARVERPSPAELRKIWTQSNDGSHPLEPHMRQSQVVYEAILKTLVEKEPLVHDYWGYSFESLTESDNSVLSTVVDPSGNSIVIRSSYVIGCDGAGSQVRSSVGLQSPRRTLPLNLSYVHFKTKDLDKMQSKGDFWHLTILNGAVVVAQDEVDTYTVHRMIPPGIKFQLGDPVDFINESLGGVGGPFDIKVDEVLAHGQWQSDLSIADSFQSKKGRVFLAGDAAHQLTPAGGHGLNSGIQDAYDLTWKLVAILHGWGGDRLLDSYNLERRPVAELNTTLVEKATLEVIIPWIAKAHEVGLENLNATTEHGQHCRKEVRDSILKGRWVHEQTGTAMGYRYNNSPVVISDPSTSEPPTSITEYIPSTWPGARAPHVFLSDGKTSIFDLYGLNFSIIDFTEAGKPSEDFVAVAGKLNIPITKIHLPKEAHCKTIWEREVVLVRPDGFVAWRSPPQGAQGVNVGEIQKILLTAVGRSG</sequence>
<keyword evidence="1" id="KW-0285">Flavoprotein</keyword>
<dbReference type="InterPro" id="IPR002938">
    <property type="entry name" value="FAD-bd"/>
</dbReference>
<dbReference type="OrthoDB" id="2096480at2759"/>
<dbReference type="Pfam" id="PF21274">
    <property type="entry name" value="Rng_hyd_C"/>
    <property type="match status" value="1"/>
</dbReference>
<dbReference type="Gene3D" id="3.40.30.120">
    <property type="match status" value="1"/>
</dbReference>
<dbReference type="Gene3D" id="3.30.9.10">
    <property type="entry name" value="D-Amino Acid Oxidase, subunit A, domain 2"/>
    <property type="match status" value="1"/>
</dbReference>
<proteinExistence type="predicted"/>
<organism evidence="5 6">
    <name type="scientific">Hyaloscypha variabilis (strain UAMH 11265 / GT02V1 / F)</name>
    <name type="common">Meliniomyces variabilis</name>
    <dbReference type="NCBI Taxonomy" id="1149755"/>
    <lineage>
        <taxon>Eukaryota</taxon>
        <taxon>Fungi</taxon>
        <taxon>Dikarya</taxon>
        <taxon>Ascomycota</taxon>
        <taxon>Pezizomycotina</taxon>
        <taxon>Leotiomycetes</taxon>
        <taxon>Helotiales</taxon>
        <taxon>Hyaloscyphaceae</taxon>
        <taxon>Hyaloscypha</taxon>
        <taxon>Hyaloscypha variabilis</taxon>
    </lineage>
</organism>
<keyword evidence="3" id="KW-0560">Oxidoreductase</keyword>
<dbReference type="Pfam" id="PF01494">
    <property type="entry name" value="FAD_binding_3"/>
    <property type="match status" value="1"/>
</dbReference>
<dbReference type="GO" id="GO:0071949">
    <property type="term" value="F:FAD binding"/>
    <property type="evidence" value="ECO:0007669"/>
    <property type="project" value="InterPro"/>
</dbReference>
<dbReference type="Gene3D" id="3.50.50.60">
    <property type="entry name" value="FAD/NAD(P)-binding domain"/>
    <property type="match status" value="1"/>
</dbReference>
<dbReference type="PRINTS" id="PR00420">
    <property type="entry name" value="RNGMNOXGNASE"/>
</dbReference>
<dbReference type="InterPro" id="IPR050641">
    <property type="entry name" value="RIFMO-like"/>
</dbReference>
<feature type="domain" description="FAD-binding" evidence="4">
    <location>
        <begin position="9"/>
        <end position="372"/>
    </location>
</feature>
<accession>A0A2J6RWM3</accession>
<dbReference type="EMBL" id="KZ613942">
    <property type="protein sequence ID" value="PMD42902.1"/>
    <property type="molecule type" value="Genomic_DNA"/>
</dbReference>
<dbReference type="GO" id="GO:0016709">
    <property type="term" value="F:oxidoreductase activity, acting on paired donors, with incorporation or reduction of molecular oxygen, NAD(P)H as one donor, and incorporation of one atom of oxygen"/>
    <property type="evidence" value="ECO:0007669"/>
    <property type="project" value="UniProtKB-ARBA"/>
</dbReference>
<protein>
    <submittedName>
        <fullName evidence="5">FAD/NAD(P)-binding domain-containing protein</fullName>
    </submittedName>
</protein>
<gene>
    <name evidence="5" type="ORF">L207DRAFT_552864</name>
</gene>
<evidence type="ECO:0000256" key="2">
    <source>
        <dbReference type="ARBA" id="ARBA00022827"/>
    </source>
</evidence>
<dbReference type="STRING" id="1149755.A0A2J6RWM3"/>
<dbReference type="PANTHER" id="PTHR43004">
    <property type="entry name" value="TRK SYSTEM POTASSIUM UPTAKE PROTEIN"/>
    <property type="match status" value="1"/>
</dbReference>
<keyword evidence="6" id="KW-1185">Reference proteome</keyword>
<evidence type="ECO:0000256" key="1">
    <source>
        <dbReference type="ARBA" id="ARBA00022630"/>
    </source>
</evidence>
<evidence type="ECO:0000313" key="6">
    <source>
        <dbReference type="Proteomes" id="UP000235786"/>
    </source>
</evidence>
<evidence type="ECO:0000256" key="3">
    <source>
        <dbReference type="ARBA" id="ARBA00023002"/>
    </source>
</evidence>
<evidence type="ECO:0000313" key="5">
    <source>
        <dbReference type="EMBL" id="PMD42902.1"/>
    </source>
</evidence>
<evidence type="ECO:0000259" key="4">
    <source>
        <dbReference type="Pfam" id="PF01494"/>
    </source>
</evidence>
<dbReference type="InterPro" id="IPR036188">
    <property type="entry name" value="FAD/NAD-bd_sf"/>
</dbReference>
<dbReference type="PANTHER" id="PTHR43004:SF21">
    <property type="entry name" value="FAD-BINDING DOMAIN-CONTAINING PROTEIN-RELATED"/>
    <property type="match status" value="1"/>
</dbReference>
<dbReference type="Proteomes" id="UP000235786">
    <property type="component" value="Unassembled WGS sequence"/>
</dbReference>
<dbReference type="AlphaFoldDB" id="A0A2J6RWM3"/>
<name>A0A2J6RWM3_HYAVF</name>